<gene>
    <name evidence="2" type="ORF">SAMN04488498_113109</name>
</gene>
<proteinExistence type="predicted"/>
<evidence type="ECO:0000313" key="2">
    <source>
        <dbReference type="EMBL" id="SFK81359.1"/>
    </source>
</evidence>
<keyword evidence="1" id="KW-1133">Transmembrane helix</keyword>
<reference evidence="2 3" key="1">
    <citation type="submission" date="2016-10" db="EMBL/GenBank/DDBJ databases">
        <authorList>
            <person name="Varghese N."/>
            <person name="Submissions S."/>
        </authorList>
    </citation>
    <scope>NUCLEOTIDE SEQUENCE [LARGE SCALE GENOMIC DNA]</scope>
    <source>
        <strain evidence="2 3">DSM 21822</strain>
    </source>
</reference>
<feature type="transmembrane region" description="Helical" evidence="1">
    <location>
        <begin position="41"/>
        <end position="61"/>
    </location>
</feature>
<dbReference type="AlphaFoldDB" id="A0A1I4CM87"/>
<accession>A0A1I4CM87</accession>
<keyword evidence="1" id="KW-0472">Membrane</keyword>
<name>A0A1I4CM87_9HYPH</name>
<dbReference type="Proteomes" id="UP000323300">
    <property type="component" value="Unassembled WGS sequence"/>
</dbReference>
<dbReference type="EMBL" id="FOSL01000013">
    <property type="protein sequence ID" value="SFK81359.1"/>
    <property type="molecule type" value="Genomic_DNA"/>
</dbReference>
<keyword evidence="1" id="KW-0812">Transmembrane</keyword>
<keyword evidence="3" id="KW-1185">Reference proteome</keyword>
<sequence length="62" mass="6820">MATNRANLKLSTTESEDCLFPIGGERMTGYEKYSGPKSGRWTIAIWLIAVIAGTATVYFLFA</sequence>
<organism evidence="2 3">
    <name type="scientific">Neomesorhizobium albiziae</name>
    <dbReference type="NCBI Taxonomy" id="335020"/>
    <lineage>
        <taxon>Bacteria</taxon>
        <taxon>Pseudomonadati</taxon>
        <taxon>Pseudomonadota</taxon>
        <taxon>Alphaproteobacteria</taxon>
        <taxon>Hyphomicrobiales</taxon>
        <taxon>Phyllobacteriaceae</taxon>
        <taxon>Neomesorhizobium</taxon>
    </lineage>
</organism>
<evidence type="ECO:0000313" key="3">
    <source>
        <dbReference type="Proteomes" id="UP000323300"/>
    </source>
</evidence>
<protein>
    <submittedName>
        <fullName evidence="2">Uncharacterized protein</fullName>
    </submittedName>
</protein>
<evidence type="ECO:0000256" key="1">
    <source>
        <dbReference type="SAM" id="Phobius"/>
    </source>
</evidence>